<reference evidence="1 2" key="1">
    <citation type="submission" date="2017-11" db="EMBL/GenBank/DDBJ databases">
        <title>De-novo sequencing of pomegranate (Punica granatum L.) genome.</title>
        <authorList>
            <person name="Akparov Z."/>
            <person name="Amiraslanov A."/>
            <person name="Hajiyeva S."/>
            <person name="Abbasov M."/>
            <person name="Kaur K."/>
            <person name="Hamwieh A."/>
            <person name="Solovyev V."/>
            <person name="Salamov A."/>
            <person name="Braich B."/>
            <person name="Kosarev P."/>
            <person name="Mahmoud A."/>
            <person name="Hajiyev E."/>
            <person name="Babayeva S."/>
            <person name="Izzatullayeva V."/>
            <person name="Mammadov A."/>
            <person name="Mammadov A."/>
            <person name="Sharifova S."/>
            <person name="Ojaghi J."/>
            <person name="Eynullazada K."/>
            <person name="Bayramov B."/>
            <person name="Abdulazimova A."/>
            <person name="Shahmuradov I."/>
        </authorList>
    </citation>
    <scope>NUCLEOTIDE SEQUENCE [LARGE SCALE GENOMIC DNA]</scope>
    <source>
        <strain evidence="2">cv. AG2017</strain>
        <tissue evidence="1">Leaf</tissue>
    </source>
</reference>
<comment type="caution">
    <text evidence="1">The sequence shown here is derived from an EMBL/GenBank/DDBJ whole genome shotgun (WGS) entry which is preliminary data.</text>
</comment>
<organism evidence="1 2">
    <name type="scientific">Punica granatum</name>
    <name type="common">Pomegranate</name>
    <dbReference type="NCBI Taxonomy" id="22663"/>
    <lineage>
        <taxon>Eukaryota</taxon>
        <taxon>Viridiplantae</taxon>
        <taxon>Streptophyta</taxon>
        <taxon>Embryophyta</taxon>
        <taxon>Tracheophyta</taxon>
        <taxon>Spermatophyta</taxon>
        <taxon>Magnoliopsida</taxon>
        <taxon>eudicotyledons</taxon>
        <taxon>Gunneridae</taxon>
        <taxon>Pentapetalae</taxon>
        <taxon>rosids</taxon>
        <taxon>malvids</taxon>
        <taxon>Myrtales</taxon>
        <taxon>Lythraceae</taxon>
        <taxon>Punica</taxon>
    </lineage>
</organism>
<protein>
    <submittedName>
        <fullName evidence="1">Uncharacterized protein</fullName>
    </submittedName>
</protein>
<dbReference type="Proteomes" id="UP000233551">
    <property type="component" value="Unassembled WGS sequence"/>
</dbReference>
<evidence type="ECO:0000313" key="1">
    <source>
        <dbReference type="EMBL" id="PKI63635.1"/>
    </source>
</evidence>
<sequence length="91" mass="9903">MCPICKAPEGLQVLSGGRGSKLVEGALRGRKVGFEGQVDVALGVETRGAEDAESGLLDVLEEGDRRAPPALWRRSSCSWRGRRRQLRVELT</sequence>
<dbReference type="EMBL" id="PGOL01000880">
    <property type="protein sequence ID" value="PKI63635.1"/>
    <property type="molecule type" value="Genomic_DNA"/>
</dbReference>
<evidence type="ECO:0000313" key="2">
    <source>
        <dbReference type="Proteomes" id="UP000233551"/>
    </source>
</evidence>
<gene>
    <name evidence="1" type="ORF">CRG98_015972</name>
</gene>
<accession>A0A2I0K518</accession>
<dbReference type="AlphaFoldDB" id="A0A2I0K518"/>
<name>A0A2I0K518_PUNGR</name>
<keyword evidence="2" id="KW-1185">Reference proteome</keyword>
<proteinExistence type="predicted"/>